<dbReference type="Proteomes" id="UP000600918">
    <property type="component" value="Unassembled WGS sequence"/>
</dbReference>
<evidence type="ECO:0000313" key="3">
    <source>
        <dbReference type="Proteomes" id="UP000600918"/>
    </source>
</evidence>
<keyword evidence="3" id="KW-1185">Reference proteome</keyword>
<name>A0A834KQJ8_VESPE</name>
<evidence type="ECO:0000313" key="2">
    <source>
        <dbReference type="EMBL" id="KAF7411007.1"/>
    </source>
</evidence>
<feature type="region of interest" description="Disordered" evidence="1">
    <location>
        <begin position="83"/>
        <end position="117"/>
    </location>
</feature>
<accession>A0A834KQJ8</accession>
<reference evidence="2" key="1">
    <citation type="journal article" date="2020" name="G3 (Bethesda)">
        <title>High-Quality Assemblies for Three Invasive Social Wasps from the &lt;i&gt;Vespula&lt;/i&gt; Genus.</title>
        <authorList>
            <person name="Harrop T.W.R."/>
            <person name="Guhlin J."/>
            <person name="McLaughlin G.M."/>
            <person name="Permina E."/>
            <person name="Stockwell P."/>
            <person name="Gilligan J."/>
            <person name="Le Lec M.F."/>
            <person name="Gruber M.A.M."/>
            <person name="Quinn O."/>
            <person name="Lovegrove M."/>
            <person name="Duncan E.J."/>
            <person name="Remnant E.J."/>
            <person name="Van Eeckhoven J."/>
            <person name="Graham B."/>
            <person name="Knapp R.A."/>
            <person name="Langford K.W."/>
            <person name="Kronenberg Z."/>
            <person name="Press M.O."/>
            <person name="Eacker S.M."/>
            <person name="Wilson-Rankin E.E."/>
            <person name="Purcell J."/>
            <person name="Lester P.J."/>
            <person name="Dearden P.K."/>
        </authorList>
    </citation>
    <scope>NUCLEOTIDE SEQUENCE</scope>
    <source>
        <strain evidence="2">Volc-1</strain>
    </source>
</reference>
<comment type="caution">
    <text evidence="2">The sequence shown here is derived from an EMBL/GenBank/DDBJ whole genome shotgun (WGS) entry which is preliminary data.</text>
</comment>
<sequence length="117" mass="13777">MQLKNIEVEGEFTLCVTRLRYPPCTYNRNEKKRGNEKRGMEREGLGLRLEVRGWGWSRKGVRGDIRREERGVLRENSVRRIRNKRGNYTEGKVGVDEEEKRREEEEEEEGVGVRGGL</sequence>
<dbReference type="EMBL" id="JACSDY010000013">
    <property type="protein sequence ID" value="KAF7411007.1"/>
    <property type="molecule type" value="Genomic_DNA"/>
</dbReference>
<protein>
    <submittedName>
        <fullName evidence="2">Uncharacterized protein</fullName>
    </submittedName>
</protein>
<dbReference type="AlphaFoldDB" id="A0A834KQJ8"/>
<feature type="compositionally biased region" description="Basic and acidic residues" evidence="1">
    <location>
        <begin position="93"/>
        <end position="103"/>
    </location>
</feature>
<proteinExistence type="predicted"/>
<gene>
    <name evidence="2" type="ORF">H0235_013614</name>
</gene>
<organism evidence="2 3">
    <name type="scientific">Vespula pensylvanica</name>
    <name type="common">Western yellow jacket</name>
    <name type="synonym">Wasp</name>
    <dbReference type="NCBI Taxonomy" id="30213"/>
    <lineage>
        <taxon>Eukaryota</taxon>
        <taxon>Metazoa</taxon>
        <taxon>Ecdysozoa</taxon>
        <taxon>Arthropoda</taxon>
        <taxon>Hexapoda</taxon>
        <taxon>Insecta</taxon>
        <taxon>Pterygota</taxon>
        <taxon>Neoptera</taxon>
        <taxon>Endopterygota</taxon>
        <taxon>Hymenoptera</taxon>
        <taxon>Apocrita</taxon>
        <taxon>Aculeata</taxon>
        <taxon>Vespoidea</taxon>
        <taxon>Vespidae</taxon>
        <taxon>Vespinae</taxon>
        <taxon>Vespula</taxon>
    </lineage>
</organism>
<evidence type="ECO:0000256" key="1">
    <source>
        <dbReference type="SAM" id="MobiDB-lite"/>
    </source>
</evidence>